<keyword evidence="1" id="KW-0479">Metal-binding</keyword>
<dbReference type="GO" id="GO:0005506">
    <property type="term" value="F:iron ion binding"/>
    <property type="evidence" value="ECO:0007669"/>
    <property type="project" value="InterPro"/>
</dbReference>
<dbReference type="InterPro" id="IPR037120">
    <property type="entry name" value="Haem_peroxidase_sf_animal"/>
</dbReference>
<comment type="caution">
    <text evidence="5">The sequence shown here is derived from an EMBL/GenBank/DDBJ whole genome shotgun (WGS) entry which is preliminary data.</text>
</comment>
<dbReference type="InterPro" id="IPR036396">
    <property type="entry name" value="Cyt_P450_sf"/>
</dbReference>
<dbReference type="GO" id="GO:0006979">
    <property type="term" value="P:response to oxidative stress"/>
    <property type="evidence" value="ECO:0007669"/>
    <property type="project" value="InterPro"/>
</dbReference>
<dbReference type="PANTHER" id="PTHR11903:SF37">
    <property type="entry name" value="PSI-PRODUCING OXYGENASE A"/>
    <property type="match status" value="1"/>
</dbReference>
<evidence type="ECO:0000256" key="2">
    <source>
        <dbReference type="ARBA" id="ARBA00022964"/>
    </source>
</evidence>
<evidence type="ECO:0000256" key="1">
    <source>
        <dbReference type="ARBA" id="ARBA00022723"/>
    </source>
</evidence>
<dbReference type="InterPro" id="IPR019791">
    <property type="entry name" value="Haem_peroxidase_animal"/>
</dbReference>
<evidence type="ECO:0000256" key="3">
    <source>
        <dbReference type="ARBA" id="ARBA00023002"/>
    </source>
</evidence>
<protein>
    <submittedName>
        <fullName evidence="5">Heme peroxidase</fullName>
    </submittedName>
</protein>
<dbReference type="SUPFAM" id="SSF48264">
    <property type="entry name" value="Cytochrome P450"/>
    <property type="match status" value="1"/>
</dbReference>
<dbReference type="PROSITE" id="PS50292">
    <property type="entry name" value="PEROXIDASE_3"/>
    <property type="match status" value="1"/>
</dbReference>
<name>A0AAD6TIC6_9AGAR</name>
<dbReference type="AlphaFoldDB" id="A0AAD6TIC6"/>
<dbReference type="EMBL" id="JARJCM010000003">
    <property type="protein sequence ID" value="KAJ7046217.1"/>
    <property type="molecule type" value="Genomic_DNA"/>
</dbReference>
<dbReference type="SUPFAM" id="SSF48113">
    <property type="entry name" value="Heme-dependent peroxidases"/>
    <property type="match status" value="1"/>
</dbReference>
<keyword evidence="3" id="KW-0560">Oxidoreductase</keyword>
<dbReference type="GO" id="GO:0004601">
    <property type="term" value="F:peroxidase activity"/>
    <property type="evidence" value="ECO:0007669"/>
    <property type="project" value="UniProtKB-KW"/>
</dbReference>
<keyword evidence="5" id="KW-0575">Peroxidase</keyword>
<dbReference type="InterPro" id="IPR050783">
    <property type="entry name" value="Oxylipin_biosynth_metab"/>
</dbReference>
<dbReference type="GO" id="GO:0006631">
    <property type="term" value="P:fatty acid metabolic process"/>
    <property type="evidence" value="ECO:0007669"/>
    <property type="project" value="UniProtKB-ARBA"/>
</dbReference>
<dbReference type="GO" id="GO:0004497">
    <property type="term" value="F:monooxygenase activity"/>
    <property type="evidence" value="ECO:0007669"/>
    <property type="project" value="InterPro"/>
</dbReference>
<proteinExistence type="predicted"/>
<keyword evidence="6" id="KW-1185">Reference proteome</keyword>
<dbReference type="GO" id="GO:0016705">
    <property type="term" value="F:oxidoreductase activity, acting on paired donors, with incorporation or reduction of molecular oxygen"/>
    <property type="evidence" value="ECO:0007669"/>
    <property type="project" value="InterPro"/>
</dbReference>
<evidence type="ECO:0000256" key="4">
    <source>
        <dbReference type="ARBA" id="ARBA00023004"/>
    </source>
</evidence>
<dbReference type="Gene3D" id="1.10.630.10">
    <property type="entry name" value="Cytochrome P450"/>
    <property type="match status" value="1"/>
</dbReference>
<sequence length="1096" mass="122365">MVTPLAIMPSFPDKGGHLEDSFAKPRVARWIDSIKQIKSKWALTPEARIVRDFLGTALHPHLSDDRVGAFMDGIAFLSTLPSKSPTAVHIADVTITALFETLPYPPAASLGYKHAFRRADGGGNNLLNPEIGRAGTPYARCVSGTRAIPTAVWPDPGLVFDTLMRKRARRDHPGGFSSLMFAFGALVTHSLFQTNPLDWSMNSTSSYLDLSPLYGVDQDAQDLIRDQSQGRGLLISDIFSERLIFLPPAASAILVLFSRNHNYIADMLLKINERGRWSEPPPTDLKLKAQQDEEIFQIARLINCGHFKSALIGDFFGGLLGLSEGITSPLLDHAVERIKRQDGTTVQRGQGHQCSVEFNLAYRWLSTVSSREEEWMEETFARLLGETPLEQLTPEDFAATVDRVVRGVSPDPRTRSFGGIRRQSNGRYSDYDLATTLQDASESPASAFRARGTPRVMRSAEMLGIIQARHWGVCTMNEFRDFLGLQPFKTFEEWNQDAPIASAARRLYGHIDNLELYVGLQCEAPMPLRAGLRFACGDTLMRALLVETISLIRGDRFFTDFTPANLTAWGYRDCQRDPQNGGFVCRCRSLNCPILVEPKISQGGQIPKLLMRHLPRHYPFNSVYSCFPFFTPSKMEHSLTVQRLAVRYTFRRPSAAPRSKIINTITGINYVFNDPGRFPPLCAMNGLGGGYGLFYGFDGTCKDDPDQAWIMHALFPSLDALDQCRAWYRARLIQNIKERSWKYGGVSGRYIDVVKSVINATAMHWAAEYLCGFRLKKHGHSRGVYTEQEFYDMLTTLVKYASAGIEDSENGFRLRWAAAQIGKTLHSQTMNNVLEAPSIKAPTYTCSTPGSLSKYRGPAIAKFLRHLRYMLCPPPGAKASESFLNRLGKSGRPTNQLVTSVIGLAVSSVSYARAAVHVVDFYLDDSRAHERHQIIKLIHNDHRSNCDEMLRGYVCEAMRLSPHCSGIWREVVTNGVIPLGPGPSDIEVRAGDRVWLSFKDAYLNPSDFPRPFAVDPIRSLAARNAKGCPGMGYAEKTITELVKVIFSLKNVRRAAGNDGRLARFKKTINETETDVYLTADGATSRWPGSMYLVYDD</sequence>
<organism evidence="5 6">
    <name type="scientific">Mycena alexandri</name>
    <dbReference type="NCBI Taxonomy" id="1745969"/>
    <lineage>
        <taxon>Eukaryota</taxon>
        <taxon>Fungi</taxon>
        <taxon>Dikarya</taxon>
        <taxon>Basidiomycota</taxon>
        <taxon>Agaricomycotina</taxon>
        <taxon>Agaricomycetes</taxon>
        <taxon>Agaricomycetidae</taxon>
        <taxon>Agaricales</taxon>
        <taxon>Marasmiineae</taxon>
        <taxon>Mycenaceae</taxon>
        <taxon>Mycena</taxon>
    </lineage>
</organism>
<gene>
    <name evidence="5" type="ORF">C8F04DRAFT_1063684</name>
</gene>
<dbReference type="PRINTS" id="PR00457">
    <property type="entry name" value="ANPEROXIDASE"/>
</dbReference>
<dbReference type="InterPro" id="IPR010255">
    <property type="entry name" value="Haem_peroxidase_sf"/>
</dbReference>
<evidence type="ECO:0000313" key="6">
    <source>
        <dbReference type="Proteomes" id="UP001218188"/>
    </source>
</evidence>
<dbReference type="GO" id="GO:0051213">
    <property type="term" value="F:dioxygenase activity"/>
    <property type="evidence" value="ECO:0007669"/>
    <property type="project" value="UniProtKB-KW"/>
</dbReference>
<keyword evidence="2" id="KW-0223">Dioxygenase</keyword>
<accession>A0AAD6TIC6</accession>
<keyword evidence="4" id="KW-0408">Iron</keyword>
<dbReference type="GO" id="GO:0020037">
    <property type="term" value="F:heme binding"/>
    <property type="evidence" value="ECO:0007669"/>
    <property type="project" value="InterPro"/>
</dbReference>
<dbReference type="Gene3D" id="1.10.640.10">
    <property type="entry name" value="Haem peroxidase domain superfamily, animal type"/>
    <property type="match status" value="1"/>
</dbReference>
<dbReference type="Proteomes" id="UP001218188">
    <property type="component" value="Unassembled WGS sequence"/>
</dbReference>
<dbReference type="Pfam" id="PF03098">
    <property type="entry name" value="An_peroxidase"/>
    <property type="match status" value="1"/>
</dbReference>
<dbReference type="PANTHER" id="PTHR11903">
    <property type="entry name" value="PROSTAGLANDIN G/H SYNTHASE"/>
    <property type="match status" value="1"/>
</dbReference>
<reference evidence="5" key="1">
    <citation type="submission" date="2023-03" db="EMBL/GenBank/DDBJ databases">
        <title>Massive genome expansion in bonnet fungi (Mycena s.s.) driven by repeated elements and novel gene families across ecological guilds.</title>
        <authorList>
            <consortium name="Lawrence Berkeley National Laboratory"/>
            <person name="Harder C.B."/>
            <person name="Miyauchi S."/>
            <person name="Viragh M."/>
            <person name="Kuo A."/>
            <person name="Thoen E."/>
            <person name="Andreopoulos B."/>
            <person name="Lu D."/>
            <person name="Skrede I."/>
            <person name="Drula E."/>
            <person name="Henrissat B."/>
            <person name="Morin E."/>
            <person name="Kohler A."/>
            <person name="Barry K."/>
            <person name="LaButti K."/>
            <person name="Morin E."/>
            <person name="Salamov A."/>
            <person name="Lipzen A."/>
            <person name="Mereny Z."/>
            <person name="Hegedus B."/>
            <person name="Baldrian P."/>
            <person name="Stursova M."/>
            <person name="Weitz H."/>
            <person name="Taylor A."/>
            <person name="Grigoriev I.V."/>
            <person name="Nagy L.G."/>
            <person name="Martin F."/>
            <person name="Kauserud H."/>
        </authorList>
    </citation>
    <scope>NUCLEOTIDE SEQUENCE</scope>
    <source>
        <strain evidence="5">CBHHK200</strain>
    </source>
</reference>
<evidence type="ECO:0000313" key="5">
    <source>
        <dbReference type="EMBL" id="KAJ7046217.1"/>
    </source>
</evidence>